<evidence type="ECO:0000259" key="1">
    <source>
        <dbReference type="Pfam" id="PF06568"/>
    </source>
</evidence>
<proteinExistence type="predicted"/>
<feature type="domain" description="YjiS-like" evidence="1">
    <location>
        <begin position="24"/>
        <end position="60"/>
    </location>
</feature>
<evidence type="ECO:0000313" key="3">
    <source>
        <dbReference type="Proteomes" id="UP000199290"/>
    </source>
</evidence>
<dbReference type="InterPro" id="IPR009506">
    <property type="entry name" value="YjiS-like"/>
</dbReference>
<sequence>MSAASSSAQAARYVHNSKAVKNSLIHRISRWHVNWRTRRQLARLPDFMLRDIGISRVDAEQEARKPFWTE</sequence>
<organism evidence="2 3">
    <name type="scientific">Marinobacter gudaonensis</name>
    <dbReference type="NCBI Taxonomy" id="375760"/>
    <lineage>
        <taxon>Bacteria</taxon>
        <taxon>Pseudomonadati</taxon>
        <taxon>Pseudomonadota</taxon>
        <taxon>Gammaproteobacteria</taxon>
        <taxon>Pseudomonadales</taxon>
        <taxon>Marinobacteraceae</taxon>
        <taxon>Marinobacter</taxon>
    </lineage>
</organism>
<dbReference type="EMBL" id="FOYV01000001">
    <property type="protein sequence ID" value="SFR44236.1"/>
    <property type="molecule type" value="Genomic_DNA"/>
</dbReference>
<dbReference type="RefSeq" id="WP_091987390.1">
    <property type="nucleotide sequence ID" value="NZ_FOYV01000001.1"/>
</dbReference>
<dbReference type="Pfam" id="PF06568">
    <property type="entry name" value="YjiS-like"/>
    <property type="match status" value="1"/>
</dbReference>
<keyword evidence="3" id="KW-1185">Reference proteome</keyword>
<dbReference type="AlphaFoldDB" id="A0A1I6GQ32"/>
<evidence type="ECO:0000313" key="2">
    <source>
        <dbReference type="EMBL" id="SFR44236.1"/>
    </source>
</evidence>
<accession>A0A1I6GQ32</accession>
<name>A0A1I6GQ32_9GAMM</name>
<gene>
    <name evidence="2" type="ORF">SAMN04488073_1305</name>
</gene>
<dbReference type="Proteomes" id="UP000199290">
    <property type="component" value="Unassembled WGS sequence"/>
</dbReference>
<dbReference type="OrthoDB" id="7306802at2"/>
<reference evidence="3" key="1">
    <citation type="submission" date="2016-10" db="EMBL/GenBank/DDBJ databases">
        <authorList>
            <person name="Varghese N."/>
            <person name="Submissions S."/>
        </authorList>
    </citation>
    <scope>NUCLEOTIDE SEQUENCE [LARGE SCALE GENOMIC DNA]</scope>
    <source>
        <strain evidence="3">CGMCC 1.6294</strain>
    </source>
</reference>
<protein>
    <submittedName>
        <fullName evidence="2">Uncharacterized conserved protein YjiS, DUF1127 family</fullName>
    </submittedName>
</protein>